<evidence type="ECO:0000313" key="1">
    <source>
        <dbReference type="EMBL" id="TYR94466.1"/>
    </source>
</evidence>
<dbReference type="RefSeq" id="WP_148955369.1">
    <property type="nucleotide sequence ID" value="NZ_VTEG01000038.1"/>
</dbReference>
<comment type="caution">
    <text evidence="1">The sequence shown here is derived from an EMBL/GenBank/DDBJ whole genome shotgun (WGS) entry which is preliminary data.</text>
</comment>
<proteinExistence type="predicted"/>
<accession>A0A5D4LY85</accession>
<gene>
    <name evidence="1" type="ORF">FZC84_22470</name>
</gene>
<dbReference type="EMBL" id="VTEG01000038">
    <property type="protein sequence ID" value="TYR94466.1"/>
    <property type="molecule type" value="Genomic_DNA"/>
</dbReference>
<organism evidence="1 2">
    <name type="scientific">Rossellomorea vietnamensis</name>
    <dbReference type="NCBI Taxonomy" id="218284"/>
    <lineage>
        <taxon>Bacteria</taxon>
        <taxon>Bacillati</taxon>
        <taxon>Bacillota</taxon>
        <taxon>Bacilli</taxon>
        <taxon>Bacillales</taxon>
        <taxon>Bacillaceae</taxon>
        <taxon>Rossellomorea</taxon>
    </lineage>
</organism>
<name>A0A5D4LY85_9BACI</name>
<evidence type="ECO:0000313" key="2">
    <source>
        <dbReference type="Proteomes" id="UP000325182"/>
    </source>
</evidence>
<dbReference type="Proteomes" id="UP000325182">
    <property type="component" value="Unassembled WGS sequence"/>
</dbReference>
<reference evidence="1 2" key="1">
    <citation type="submission" date="2019-08" db="EMBL/GenBank/DDBJ databases">
        <title>Bacillus genomes from the desert of Cuatro Cienegas, Coahuila.</title>
        <authorList>
            <person name="Olmedo-Alvarez G."/>
        </authorList>
    </citation>
    <scope>NUCLEOTIDE SEQUENCE [LARGE SCALE GENOMIC DNA]</scope>
    <source>
        <strain evidence="1 2">CH128b_4D</strain>
    </source>
</reference>
<sequence length="81" mass="10287">MTESQMEDLFDFYGYSNLYKRFRYPLFVTGLMDESSTEDLEDFFENFSFHDHQPLFDEFRYWFRYFLITRKSFHQEYRPQL</sequence>
<protein>
    <submittedName>
        <fullName evidence="1">Uncharacterized protein</fullName>
    </submittedName>
</protein>
<dbReference type="AlphaFoldDB" id="A0A5D4LY85"/>